<dbReference type="PROSITE" id="PS50125">
    <property type="entry name" value="GUANYLATE_CYCLASE_2"/>
    <property type="match status" value="1"/>
</dbReference>
<dbReference type="Ensembl" id="ENSLLET00000033017.1">
    <property type="protein sequence ID" value="ENSLLEP00000031799.1"/>
    <property type="gene ID" value="ENSLLEG00000019946.1"/>
</dbReference>
<dbReference type="EC" id="4.6.1.2" evidence="17"/>
<keyword evidence="14 17" id="KW-0141">cGMP biosynthesis</keyword>
<keyword evidence="4 18" id="KW-0812">Transmembrane</keyword>
<evidence type="ECO:0000256" key="11">
    <source>
        <dbReference type="ARBA" id="ARBA00023170"/>
    </source>
</evidence>
<dbReference type="FunFam" id="3.30.70.1230:FF:000015">
    <property type="entry name" value="Guanylate cyclase"/>
    <property type="match status" value="1"/>
</dbReference>
<evidence type="ECO:0000256" key="2">
    <source>
        <dbReference type="ARBA" id="ARBA00004251"/>
    </source>
</evidence>
<feature type="chain" id="PRO_5034515417" description="Guanylate cyclase" evidence="19">
    <location>
        <begin position="22"/>
        <end position="1016"/>
    </location>
</feature>
<evidence type="ECO:0000256" key="13">
    <source>
        <dbReference type="ARBA" id="ARBA00023239"/>
    </source>
</evidence>
<gene>
    <name evidence="22" type="primary">GUCY2C</name>
</gene>
<evidence type="ECO:0000256" key="9">
    <source>
        <dbReference type="ARBA" id="ARBA00023134"/>
    </source>
</evidence>
<dbReference type="PANTHER" id="PTHR11920:SF347">
    <property type="entry name" value="GUANYLYL CYCLASE C"/>
    <property type="match status" value="1"/>
</dbReference>
<dbReference type="GO" id="GO:0035556">
    <property type="term" value="P:intracellular signal transduction"/>
    <property type="evidence" value="ECO:0007669"/>
    <property type="project" value="InterPro"/>
</dbReference>
<evidence type="ECO:0000256" key="5">
    <source>
        <dbReference type="ARBA" id="ARBA00022729"/>
    </source>
</evidence>
<evidence type="ECO:0000256" key="3">
    <source>
        <dbReference type="ARBA" id="ARBA00022475"/>
    </source>
</evidence>
<evidence type="ECO:0000256" key="7">
    <source>
        <dbReference type="ARBA" id="ARBA00022824"/>
    </source>
</evidence>
<keyword evidence="12" id="KW-0325">Glycoprotein</keyword>
<comment type="similarity">
    <text evidence="16">Belongs to the adenylyl cyclase class-4/guanylyl cyclase family.</text>
</comment>
<dbReference type="GO" id="GO:0001653">
    <property type="term" value="F:peptide receptor activity"/>
    <property type="evidence" value="ECO:0007669"/>
    <property type="project" value="TreeGrafter"/>
</dbReference>
<dbReference type="InterPro" id="IPR000719">
    <property type="entry name" value="Prot_kinase_dom"/>
</dbReference>
<dbReference type="FunFam" id="1.10.510.10:FF:000364">
    <property type="entry name" value="Guanylate cyclase"/>
    <property type="match status" value="1"/>
</dbReference>
<keyword evidence="8 18" id="KW-1133">Transmembrane helix</keyword>
<keyword evidence="3" id="KW-1003">Cell membrane</keyword>
<dbReference type="Gene3D" id="1.10.510.10">
    <property type="entry name" value="Transferase(Phosphotransferase) domain 1"/>
    <property type="match status" value="1"/>
</dbReference>
<evidence type="ECO:0000256" key="14">
    <source>
        <dbReference type="ARBA" id="ARBA00023293"/>
    </source>
</evidence>
<dbReference type="GO" id="GO:0005524">
    <property type="term" value="F:ATP binding"/>
    <property type="evidence" value="ECO:0007669"/>
    <property type="project" value="InterPro"/>
</dbReference>
<dbReference type="InterPro" id="IPR001245">
    <property type="entry name" value="Ser-Thr/Tyr_kinase_cat_dom"/>
</dbReference>
<dbReference type="InterPro" id="IPR001828">
    <property type="entry name" value="ANF_lig-bd_rcpt"/>
</dbReference>
<evidence type="ECO:0000256" key="1">
    <source>
        <dbReference type="ARBA" id="ARBA00004115"/>
    </source>
</evidence>
<evidence type="ECO:0000313" key="22">
    <source>
        <dbReference type="Ensembl" id="ENSLLEP00000031799.1"/>
    </source>
</evidence>
<evidence type="ECO:0000259" key="21">
    <source>
        <dbReference type="PROSITE" id="PS50125"/>
    </source>
</evidence>
<dbReference type="InterPro" id="IPR050401">
    <property type="entry name" value="Cyclic_nucleotide_synthase"/>
</dbReference>
<reference evidence="22" key="2">
    <citation type="submission" date="2025-09" db="UniProtKB">
        <authorList>
            <consortium name="Ensembl"/>
        </authorList>
    </citation>
    <scope>IDENTIFICATION</scope>
</reference>
<comment type="catalytic activity">
    <reaction evidence="15">
        <text>GTP = 3',5'-cyclic GMP + diphosphate</text>
        <dbReference type="Rhea" id="RHEA:13665"/>
        <dbReference type="ChEBI" id="CHEBI:33019"/>
        <dbReference type="ChEBI" id="CHEBI:37565"/>
        <dbReference type="ChEBI" id="CHEBI:57746"/>
        <dbReference type="EC" id="4.6.1.2"/>
    </reaction>
    <physiologicalReaction direction="left-to-right" evidence="15">
        <dbReference type="Rhea" id="RHEA:13666"/>
    </physiologicalReaction>
</comment>
<dbReference type="GO" id="GO:0005789">
    <property type="term" value="C:endoplasmic reticulum membrane"/>
    <property type="evidence" value="ECO:0007669"/>
    <property type="project" value="UniProtKB-SubCell"/>
</dbReference>
<keyword evidence="10 18" id="KW-0472">Membrane</keyword>
<evidence type="ECO:0000256" key="8">
    <source>
        <dbReference type="ARBA" id="ARBA00022989"/>
    </source>
</evidence>
<dbReference type="GO" id="GO:0005886">
    <property type="term" value="C:plasma membrane"/>
    <property type="evidence" value="ECO:0007669"/>
    <property type="project" value="UniProtKB-SubCell"/>
</dbReference>
<dbReference type="InterPro" id="IPR029787">
    <property type="entry name" value="Nucleotide_cyclase"/>
</dbReference>
<dbReference type="GO" id="GO:0004672">
    <property type="term" value="F:protein kinase activity"/>
    <property type="evidence" value="ECO:0007669"/>
    <property type="project" value="InterPro"/>
</dbReference>
<dbReference type="Gene3D" id="3.40.50.2300">
    <property type="match status" value="2"/>
</dbReference>
<evidence type="ECO:0000256" key="15">
    <source>
        <dbReference type="ARBA" id="ARBA00036920"/>
    </source>
</evidence>
<reference evidence="22" key="1">
    <citation type="submission" date="2025-08" db="UniProtKB">
        <authorList>
            <consortium name="Ensembl"/>
        </authorList>
    </citation>
    <scope>IDENTIFICATION</scope>
</reference>
<dbReference type="SUPFAM" id="SSF53822">
    <property type="entry name" value="Periplasmic binding protein-like I"/>
    <property type="match status" value="1"/>
</dbReference>
<evidence type="ECO:0000256" key="6">
    <source>
        <dbReference type="ARBA" id="ARBA00022741"/>
    </source>
</evidence>
<evidence type="ECO:0000256" key="19">
    <source>
        <dbReference type="SAM" id="SignalP"/>
    </source>
</evidence>
<dbReference type="PROSITE" id="PS50011">
    <property type="entry name" value="PROTEIN_KINASE_DOM"/>
    <property type="match status" value="1"/>
</dbReference>
<dbReference type="PROSITE" id="PS00452">
    <property type="entry name" value="GUANYLATE_CYCLASE_1"/>
    <property type="match status" value="1"/>
</dbReference>
<evidence type="ECO:0000256" key="18">
    <source>
        <dbReference type="SAM" id="Phobius"/>
    </source>
</evidence>
<dbReference type="InterPro" id="IPR011009">
    <property type="entry name" value="Kinase-like_dom_sf"/>
</dbReference>
<dbReference type="InterPro" id="IPR018297">
    <property type="entry name" value="A/G_cyclase_CS"/>
</dbReference>
<dbReference type="CDD" id="cd07302">
    <property type="entry name" value="CHD"/>
    <property type="match status" value="1"/>
</dbReference>
<protein>
    <recommendedName>
        <fullName evidence="17">Guanylate cyclase</fullName>
        <ecNumber evidence="17">4.6.1.2</ecNumber>
    </recommendedName>
</protein>
<feature type="domain" description="Guanylate cyclase" evidence="21">
    <location>
        <begin position="806"/>
        <end position="936"/>
    </location>
</feature>
<keyword evidence="13 16" id="KW-0456">Lyase</keyword>
<dbReference type="PANTHER" id="PTHR11920">
    <property type="entry name" value="GUANYLYL CYCLASE"/>
    <property type="match status" value="1"/>
</dbReference>
<comment type="subcellular location">
    <subcellularLocation>
        <location evidence="2">Cell membrane</location>
        <topology evidence="2">Single-pass type I membrane protein</topology>
    </subcellularLocation>
    <subcellularLocation>
        <location evidence="1">Endoplasmic reticulum membrane</location>
        <topology evidence="1">Single-pass type I membrane protein</topology>
    </subcellularLocation>
</comment>
<dbReference type="InterPro" id="IPR028082">
    <property type="entry name" value="Peripla_BP_I"/>
</dbReference>
<dbReference type="GO" id="GO:0005525">
    <property type="term" value="F:GTP binding"/>
    <property type="evidence" value="ECO:0007669"/>
    <property type="project" value="UniProtKB-KW"/>
</dbReference>
<dbReference type="OrthoDB" id="60033at2759"/>
<dbReference type="GeneTree" id="ENSGT00940000155955"/>
<evidence type="ECO:0000256" key="4">
    <source>
        <dbReference type="ARBA" id="ARBA00022692"/>
    </source>
</evidence>
<dbReference type="SMART" id="SM00044">
    <property type="entry name" value="CYCc"/>
    <property type="match status" value="1"/>
</dbReference>
<dbReference type="GO" id="GO:0004016">
    <property type="term" value="F:adenylate cyclase activity"/>
    <property type="evidence" value="ECO:0007669"/>
    <property type="project" value="TreeGrafter"/>
</dbReference>
<evidence type="ECO:0000256" key="17">
    <source>
        <dbReference type="RuleBase" id="RU003431"/>
    </source>
</evidence>
<dbReference type="GO" id="GO:0007168">
    <property type="term" value="P:receptor guanylyl cyclase signaling pathway"/>
    <property type="evidence" value="ECO:0007669"/>
    <property type="project" value="TreeGrafter"/>
</dbReference>
<keyword evidence="11" id="KW-0675">Receptor</keyword>
<evidence type="ECO:0000256" key="10">
    <source>
        <dbReference type="ARBA" id="ARBA00023136"/>
    </source>
</evidence>
<dbReference type="FunFam" id="3.40.50.2300:FF:000185">
    <property type="entry name" value="Guanylate cyclase"/>
    <property type="match status" value="1"/>
</dbReference>
<dbReference type="SUPFAM" id="SSF55073">
    <property type="entry name" value="Nucleotide cyclase"/>
    <property type="match status" value="1"/>
</dbReference>
<keyword evidence="5 19" id="KW-0732">Signal</keyword>
<keyword evidence="7" id="KW-0256">Endoplasmic reticulum</keyword>
<feature type="signal peptide" evidence="19">
    <location>
        <begin position="1"/>
        <end position="21"/>
    </location>
</feature>
<keyword evidence="23" id="KW-1185">Reference proteome</keyword>
<dbReference type="Pfam" id="PF01094">
    <property type="entry name" value="ANF_receptor"/>
    <property type="match status" value="1"/>
</dbReference>
<keyword evidence="9" id="KW-0342">GTP-binding</keyword>
<dbReference type="Gene3D" id="3.30.70.1230">
    <property type="entry name" value="Nucleotide cyclase"/>
    <property type="match status" value="1"/>
</dbReference>
<sequence length="1016" mass="116971">MMKLLLNLLNIVLWMPSQINSSCRNNTYTLNVIMLNDTTAEWDLEIIQPAVELGMNFITKELQNAGKNVTFQVDYQVFKTDLYSTSGCVSSGCEGVEKLKYLHKNALLGCAILGPSCTYATYQMLSLRSTFVPLISAGSFGLSCDFKKFLTRILLPARKLTYFFHEFWGFKSSPIKPDKWQSVYIYKKENSKESCYWYINALDASVSYFSSALNFKEALRTEEDVHKFLLQQNRKSNVLLMCGSPSDVKLLRSRVAIPSDMVIILIDIFNPEYYEQNSADSYMENVMVLTLPPSNFSKISNNSHTIRLLQNDYAAGYLDGVLLFGHILKRFLTSKAIEPFSFIDQFRNVSIPGSSGQIILDEVGDRELTLTLLYVSVLNHKYSKLITFDTSTNITTVVDRSPSFIWKNHRLPSDVPRSGPHILTIAIFTLTIAVVLVLIIALLVFRKYRKENELQQKRWYHIPTEQILPLESNETFLVSLKVILKSISRKKHGLVIMLKDLKHDGNFTEKQKIELNKLLQIDYYNLTKFYGTVKMDAMIYAVIEYCDRGSLRDVLNDKISYPDGTFMDWEFKISVMYDIAKGMSYLHSSKTEVHGRLKSPNCVVDSRMVVKITDFVGNCILSVRKDLWMSPEHLRHDGISQKGDVYSYGIIAQEIILRKETFYTEKCQDPKEKMLRLQKCIGETPFRPDLNFETAEELELEVYLLVKNCWEEDPEKRPDFKKIENTLAKIFSNFHNQTNESYMDTLIRRLQLYSKNLEHLVEERTKLYKAERDRADRLNFMLLPGPVVKSLKESGRVEPEYFEEVTIYFSDIVGFTTICKYSTPMEVVDMLNDVYKNFDNILDHHDVYKVETIGDAYMVVSGLPNRNGNRHAVDISRMALDILSFMGSFELRHLPGLPVWIRIGIHSGPCAAGVVGIKMPRYCLFGDTVNTASRMESTGLPLRIHVSNSSIYIYIRGCWENQQRLQSDFAEMIKESLKRRRTEGFYVHHLTRVSSYRSGSLEYLQLASCDPASTYL</sequence>
<name>A0A8C5Q351_9ANUR</name>
<evidence type="ECO:0000256" key="16">
    <source>
        <dbReference type="RuleBase" id="RU000405"/>
    </source>
</evidence>
<dbReference type="InterPro" id="IPR001054">
    <property type="entry name" value="A/G_cyclase"/>
</dbReference>
<evidence type="ECO:0000259" key="20">
    <source>
        <dbReference type="PROSITE" id="PS50011"/>
    </source>
</evidence>
<proteinExistence type="inferred from homology"/>
<dbReference type="SUPFAM" id="SSF56112">
    <property type="entry name" value="Protein kinase-like (PK-like)"/>
    <property type="match status" value="1"/>
</dbReference>
<dbReference type="Pfam" id="PF07714">
    <property type="entry name" value="PK_Tyr_Ser-Thr"/>
    <property type="match status" value="1"/>
</dbReference>
<feature type="transmembrane region" description="Helical" evidence="18">
    <location>
        <begin position="422"/>
        <end position="445"/>
    </location>
</feature>
<organism evidence="22 23">
    <name type="scientific">Leptobrachium leishanense</name>
    <name type="common">Leishan spiny toad</name>
    <dbReference type="NCBI Taxonomy" id="445787"/>
    <lineage>
        <taxon>Eukaryota</taxon>
        <taxon>Metazoa</taxon>
        <taxon>Chordata</taxon>
        <taxon>Craniata</taxon>
        <taxon>Vertebrata</taxon>
        <taxon>Euteleostomi</taxon>
        <taxon>Amphibia</taxon>
        <taxon>Batrachia</taxon>
        <taxon>Anura</taxon>
        <taxon>Pelobatoidea</taxon>
        <taxon>Megophryidae</taxon>
        <taxon>Leptobrachium</taxon>
    </lineage>
</organism>
<dbReference type="AlphaFoldDB" id="A0A8C5Q351"/>
<keyword evidence="6" id="KW-0547">Nucleotide-binding</keyword>
<dbReference type="Pfam" id="PF00211">
    <property type="entry name" value="Guanylate_cyc"/>
    <property type="match status" value="1"/>
</dbReference>
<evidence type="ECO:0000256" key="12">
    <source>
        <dbReference type="ARBA" id="ARBA00023180"/>
    </source>
</evidence>
<dbReference type="Proteomes" id="UP000694569">
    <property type="component" value="Unplaced"/>
</dbReference>
<feature type="domain" description="Protein kinase" evidence="20">
    <location>
        <begin position="465"/>
        <end position="731"/>
    </location>
</feature>
<dbReference type="GO" id="GO:0004383">
    <property type="term" value="F:guanylate cyclase activity"/>
    <property type="evidence" value="ECO:0007669"/>
    <property type="project" value="UniProtKB-EC"/>
</dbReference>
<accession>A0A8C5Q351</accession>
<evidence type="ECO:0000313" key="23">
    <source>
        <dbReference type="Proteomes" id="UP000694569"/>
    </source>
</evidence>